<feature type="domain" description="HTH cro/C1-type" evidence="1">
    <location>
        <begin position="38"/>
        <end position="92"/>
    </location>
</feature>
<dbReference type="InterPro" id="IPR001387">
    <property type="entry name" value="Cro/C1-type_HTH"/>
</dbReference>
<dbReference type="RefSeq" id="WP_196011167.1">
    <property type="nucleotide sequence ID" value="NZ_CACRUB010000047.1"/>
</dbReference>
<name>A0A6N3FXW7_FLAPL</name>
<dbReference type="PROSITE" id="PS50943">
    <property type="entry name" value="HTH_CROC1"/>
    <property type="match status" value="1"/>
</dbReference>
<dbReference type="Pfam" id="PF01381">
    <property type="entry name" value="HTH_3"/>
    <property type="match status" value="1"/>
</dbReference>
<dbReference type="InterPro" id="IPR010982">
    <property type="entry name" value="Lambda_DNA-bd_dom_sf"/>
</dbReference>
<reference evidence="2" key="1">
    <citation type="submission" date="2019-11" db="EMBL/GenBank/DDBJ databases">
        <authorList>
            <person name="Feng L."/>
        </authorList>
    </citation>
    <scope>NUCLEOTIDE SEQUENCE</scope>
    <source>
        <strain evidence="2">FplautiiLFYP42</strain>
    </source>
</reference>
<dbReference type="Gene3D" id="1.10.260.40">
    <property type="entry name" value="lambda repressor-like DNA-binding domains"/>
    <property type="match status" value="1"/>
</dbReference>
<evidence type="ECO:0000313" key="2">
    <source>
        <dbReference type="EMBL" id="VYU56696.1"/>
    </source>
</evidence>
<dbReference type="SMART" id="SM00530">
    <property type="entry name" value="HTH_XRE"/>
    <property type="match status" value="1"/>
</dbReference>
<organism evidence="2">
    <name type="scientific">Flavonifractor plautii</name>
    <name type="common">Fusobacterium plautii</name>
    <dbReference type="NCBI Taxonomy" id="292800"/>
    <lineage>
        <taxon>Bacteria</taxon>
        <taxon>Bacillati</taxon>
        <taxon>Bacillota</taxon>
        <taxon>Clostridia</taxon>
        <taxon>Eubacteriales</taxon>
        <taxon>Oscillospiraceae</taxon>
        <taxon>Flavonifractor</taxon>
    </lineage>
</organism>
<accession>A0A6N3FXW7</accession>
<dbReference type="CDD" id="cd00093">
    <property type="entry name" value="HTH_XRE"/>
    <property type="match status" value="1"/>
</dbReference>
<evidence type="ECO:0000259" key="1">
    <source>
        <dbReference type="PROSITE" id="PS50943"/>
    </source>
</evidence>
<sequence>MRRKYGDCQRADGDCTVCSLVNYGRDCHNNPITNLEWYRRGAGLSIKELSEASGVNIRQIQRVELGESEAGNLTAKNLLALADVLEIDPHKLI</sequence>
<protein>
    <submittedName>
        <fullName evidence="2">Helix-turn-helix</fullName>
    </submittedName>
</protein>
<dbReference type="EMBL" id="CACRUB010000047">
    <property type="protein sequence ID" value="VYU56696.1"/>
    <property type="molecule type" value="Genomic_DNA"/>
</dbReference>
<proteinExistence type="predicted"/>
<dbReference type="GO" id="GO:0003677">
    <property type="term" value="F:DNA binding"/>
    <property type="evidence" value="ECO:0007669"/>
    <property type="project" value="InterPro"/>
</dbReference>
<dbReference type="AlphaFoldDB" id="A0A6N3FXW7"/>
<gene>
    <name evidence="2" type="ORF">FPLFYP42_02814</name>
</gene>
<dbReference type="SUPFAM" id="SSF47413">
    <property type="entry name" value="lambda repressor-like DNA-binding domains"/>
    <property type="match status" value="1"/>
</dbReference>